<dbReference type="Proteomes" id="UP001218218">
    <property type="component" value="Unassembled WGS sequence"/>
</dbReference>
<organism evidence="2 3">
    <name type="scientific">Mycena albidolilacea</name>
    <dbReference type="NCBI Taxonomy" id="1033008"/>
    <lineage>
        <taxon>Eukaryota</taxon>
        <taxon>Fungi</taxon>
        <taxon>Dikarya</taxon>
        <taxon>Basidiomycota</taxon>
        <taxon>Agaricomycotina</taxon>
        <taxon>Agaricomycetes</taxon>
        <taxon>Agaricomycetidae</taxon>
        <taxon>Agaricales</taxon>
        <taxon>Marasmiineae</taxon>
        <taxon>Mycenaceae</taxon>
        <taxon>Mycena</taxon>
    </lineage>
</organism>
<feature type="region of interest" description="Disordered" evidence="1">
    <location>
        <begin position="133"/>
        <end position="162"/>
    </location>
</feature>
<dbReference type="EMBL" id="JARIHO010000066">
    <property type="protein sequence ID" value="KAJ7314620.1"/>
    <property type="molecule type" value="Genomic_DNA"/>
</dbReference>
<dbReference type="InterPro" id="IPR032675">
    <property type="entry name" value="LRR_dom_sf"/>
</dbReference>
<feature type="compositionally biased region" description="Basic and acidic residues" evidence="1">
    <location>
        <begin position="134"/>
        <end position="146"/>
    </location>
</feature>
<comment type="caution">
    <text evidence="2">The sequence shown here is derived from an EMBL/GenBank/DDBJ whole genome shotgun (WGS) entry which is preliminary data.</text>
</comment>
<dbReference type="SUPFAM" id="SSF52047">
    <property type="entry name" value="RNI-like"/>
    <property type="match status" value="1"/>
</dbReference>
<evidence type="ECO:0000313" key="3">
    <source>
        <dbReference type="Proteomes" id="UP001218218"/>
    </source>
</evidence>
<keyword evidence="3" id="KW-1185">Reference proteome</keyword>
<evidence type="ECO:0008006" key="4">
    <source>
        <dbReference type="Google" id="ProtNLM"/>
    </source>
</evidence>
<proteinExistence type="predicted"/>
<protein>
    <recommendedName>
        <fullName evidence="4">F-box domain-containing protein</fullName>
    </recommendedName>
</protein>
<dbReference type="Gene3D" id="3.80.10.10">
    <property type="entry name" value="Ribonuclease Inhibitor"/>
    <property type="match status" value="1"/>
</dbReference>
<sequence length="562" mass="62877">MAYFSFNGANRKLSGVSNSHLHHSCWIGLLLSLGHGPRGQQVLFKLTGQLKMGRQQFGGAPTQNSTSGQKCGAGGLVWPWNPGVWYVYLWGHCDKGLFRGNRHKTTFAEGLDRSRRMSAPRYDSEQLFQVQVEPENHDRGENHRELTSSPPPSLRADPLSSPNIGDRELVHRIIDFLCDSPPDLRACSLVCSQWLSSSSRYIFESLTVRADPRFLDLVQFPSSVVANYTRTLNFRLWPPETDDNASQILRRLPTVLNLRTVILGALPPSPEHFPVLSQVTKLSLNRTKFASGADFTELVSKFTALRELELGWVSCAGVQCGVWPCLPPLEYLSIQGFEQSPGILQWLSSVDYPRTRRLALHISKNAPDPTSLGVVSKFLHRLDGYLEELKLELLPSTYLKWTINLLNLRGLENLRRLRVGNGVHFYPPSTPAPLGMCRVFPTVLEIAFSFTSQCQLEELTFDVDIAPTMLSSNSDWFLNTILTSHNVEPIPIVRFHVLGNGRSCGTVAGHCGQFASFMRERGFIGRNILYSAEDVRAPLYLVSLVEFYFKNQGSIIGAGFLG</sequence>
<accession>A0AAD6ZB41</accession>
<evidence type="ECO:0000256" key="1">
    <source>
        <dbReference type="SAM" id="MobiDB-lite"/>
    </source>
</evidence>
<evidence type="ECO:0000313" key="2">
    <source>
        <dbReference type="EMBL" id="KAJ7314620.1"/>
    </source>
</evidence>
<dbReference type="AlphaFoldDB" id="A0AAD6ZB41"/>
<reference evidence="2" key="1">
    <citation type="submission" date="2023-03" db="EMBL/GenBank/DDBJ databases">
        <title>Massive genome expansion in bonnet fungi (Mycena s.s.) driven by repeated elements and novel gene families across ecological guilds.</title>
        <authorList>
            <consortium name="Lawrence Berkeley National Laboratory"/>
            <person name="Harder C.B."/>
            <person name="Miyauchi S."/>
            <person name="Viragh M."/>
            <person name="Kuo A."/>
            <person name="Thoen E."/>
            <person name="Andreopoulos B."/>
            <person name="Lu D."/>
            <person name="Skrede I."/>
            <person name="Drula E."/>
            <person name="Henrissat B."/>
            <person name="Morin E."/>
            <person name="Kohler A."/>
            <person name="Barry K."/>
            <person name="LaButti K."/>
            <person name="Morin E."/>
            <person name="Salamov A."/>
            <person name="Lipzen A."/>
            <person name="Mereny Z."/>
            <person name="Hegedus B."/>
            <person name="Baldrian P."/>
            <person name="Stursova M."/>
            <person name="Weitz H."/>
            <person name="Taylor A."/>
            <person name="Grigoriev I.V."/>
            <person name="Nagy L.G."/>
            <person name="Martin F."/>
            <person name="Kauserud H."/>
        </authorList>
    </citation>
    <scope>NUCLEOTIDE SEQUENCE</scope>
    <source>
        <strain evidence="2">CBHHK002</strain>
    </source>
</reference>
<gene>
    <name evidence="2" type="ORF">DFH08DRAFT_1041231</name>
</gene>
<name>A0AAD6ZB41_9AGAR</name>